<dbReference type="AlphaFoldDB" id="A0A067JKB9"/>
<proteinExistence type="predicted"/>
<dbReference type="Proteomes" id="UP000027138">
    <property type="component" value="Unassembled WGS sequence"/>
</dbReference>
<protein>
    <submittedName>
        <fullName evidence="1">Uncharacterized protein</fullName>
    </submittedName>
</protein>
<dbReference type="EMBL" id="KK916032">
    <property type="protein sequence ID" value="KDP20465.1"/>
    <property type="molecule type" value="Genomic_DNA"/>
</dbReference>
<evidence type="ECO:0000313" key="1">
    <source>
        <dbReference type="EMBL" id="KDP20465.1"/>
    </source>
</evidence>
<organism evidence="1 2">
    <name type="scientific">Jatropha curcas</name>
    <name type="common">Barbados nut</name>
    <dbReference type="NCBI Taxonomy" id="180498"/>
    <lineage>
        <taxon>Eukaryota</taxon>
        <taxon>Viridiplantae</taxon>
        <taxon>Streptophyta</taxon>
        <taxon>Embryophyta</taxon>
        <taxon>Tracheophyta</taxon>
        <taxon>Spermatophyta</taxon>
        <taxon>Magnoliopsida</taxon>
        <taxon>eudicotyledons</taxon>
        <taxon>Gunneridae</taxon>
        <taxon>Pentapetalae</taxon>
        <taxon>rosids</taxon>
        <taxon>fabids</taxon>
        <taxon>Malpighiales</taxon>
        <taxon>Euphorbiaceae</taxon>
        <taxon>Crotonoideae</taxon>
        <taxon>Jatropheae</taxon>
        <taxon>Jatropha</taxon>
    </lineage>
</organism>
<evidence type="ECO:0000313" key="2">
    <source>
        <dbReference type="Proteomes" id="UP000027138"/>
    </source>
</evidence>
<keyword evidence="2" id="KW-1185">Reference proteome</keyword>
<sequence>MPNFKQLRDAAVEWHGAGAKMRDAAVLQGAQLGPSCVTQLCGGVTRLCSCVTQLWLIWARPARVDRPLMLPLSRTCWTRLCKLGSSLQASGTTLQDCAVHSLVSRPLCVNPSPKYQAYDAYD</sequence>
<reference evidence="1 2" key="1">
    <citation type="journal article" date="2014" name="PLoS ONE">
        <title>Global Analysis of Gene Expression Profiles in Physic Nut (Jatropha curcas L.) Seedlings Exposed to Salt Stress.</title>
        <authorList>
            <person name="Zhang L."/>
            <person name="Zhang C."/>
            <person name="Wu P."/>
            <person name="Chen Y."/>
            <person name="Li M."/>
            <person name="Jiang H."/>
            <person name="Wu G."/>
        </authorList>
    </citation>
    <scope>NUCLEOTIDE SEQUENCE [LARGE SCALE GENOMIC DNA]</scope>
    <source>
        <strain evidence="2">cv. GZQX0401</strain>
        <tissue evidence="1">Young leaves</tissue>
    </source>
</reference>
<accession>A0A067JKB9</accession>
<name>A0A067JKB9_JATCU</name>
<gene>
    <name evidence="1" type="ORF">JCGZ_05781</name>
</gene>